<accession>A0A1H2DP62</accession>
<gene>
    <name evidence="1" type="ORF">SAMN04488548_11022</name>
</gene>
<name>A0A1H2DP62_9ACTN</name>
<organism evidence="1 2">
    <name type="scientific">Gordonia westfalica</name>
    <dbReference type="NCBI Taxonomy" id="158898"/>
    <lineage>
        <taxon>Bacteria</taxon>
        <taxon>Bacillati</taxon>
        <taxon>Actinomycetota</taxon>
        <taxon>Actinomycetes</taxon>
        <taxon>Mycobacteriales</taxon>
        <taxon>Gordoniaceae</taxon>
        <taxon>Gordonia</taxon>
    </lineage>
</organism>
<dbReference type="OrthoDB" id="4407402at2"/>
<sequence length="274" mass="30801">MGVVFGGVRYLPRDMTLGFYVSDALSDETEIGRLESDFRMDFAAQPDEWDANFQHTQVEVGSDLSGERRLTMQLREAPELKTQRDPYTQQFYDITYELRAPMPLWDSGKEVTVFEGSGTSGSGTILVSNPTDTPLRQTWVLTRGKWTLPDPSWRGKRGQRAPSGPYAARTVALPEITSSDQGVRITRERRKLHAMTFTGSNFLGRMNGQWIIHDIPHTRRPPCCRSPTPTPLRVVPGLSCISRVCGLALSDLRCRDCHDCTCNRLRHPDASGEV</sequence>
<dbReference type="STRING" id="158898.SAMN04488548_11022"/>
<evidence type="ECO:0000313" key="2">
    <source>
        <dbReference type="Proteomes" id="UP000183180"/>
    </source>
</evidence>
<dbReference type="AlphaFoldDB" id="A0A1H2DP62"/>
<protein>
    <submittedName>
        <fullName evidence="1">Uncharacterized protein</fullName>
    </submittedName>
</protein>
<reference evidence="1 2" key="1">
    <citation type="submission" date="2016-10" db="EMBL/GenBank/DDBJ databases">
        <authorList>
            <person name="de Groot N.N."/>
        </authorList>
    </citation>
    <scope>NUCLEOTIDE SEQUENCE [LARGE SCALE GENOMIC DNA]</scope>
    <source>
        <strain evidence="1 2">DSM 44215</strain>
    </source>
</reference>
<proteinExistence type="predicted"/>
<dbReference type="EMBL" id="FNLM01000010">
    <property type="protein sequence ID" value="SDT84693.1"/>
    <property type="molecule type" value="Genomic_DNA"/>
</dbReference>
<dbReference type="RefSeq" id="WP_139179934.1">
    <property type="nucleotide sequence ID" value="NZ_FNLM01000010.1"/>
</dbReference>
<evidence type="ECO:0000313" key="1">
    <source>
        <dbReference type="EMBL" id="SDT84693.1"/>
    </source>
</evidence>
<dbReference type="Proteomes" id="UP000183180">
    <property type="component" value="Unassembled WGS sequence"/>
</dbReference>